<protein>
    <submittedName>
        <fullName evidence="1">Uncharacterized protein</fullName>
    </submittedName>
</protein>
<name>A0A2P2Q3X6_RHIMU</name>
<dbReference type="EMBL" id="GGEC01081196">
    <property type="protein sequence ID" value="MBX61680.1"/>
    <property type="molecule type" value="Transcribed_RNA"/>
</dbReference>
<reference evidence="1" key="1">
    <citation type="submission" date="2018-02" db="EMBL/GenBank/DDBJ databases">
        <title>Rhizophora mucronata_Transcriptome.</title>
        <authorList>
            <person name="Meera S.P."/>
            <person name="Sreeshan A."/>
            <person name="Augustine A."/>
        </authorList>
    </citation>
    <scope>NUCLEOTIDE SEQUENCE</scope>
    <source>
        <tissue evidence="1">Leaf</tissue>
    </source>
</reference>
<accession>A0A2P2Q3X6</accession>
<proteinExistence type="predicted"/>
<organism evidence="1">
    <name type="scientific">Rhizophora mucronata</name>
    <name type="common">Asiatic mangrove</name>
    <dbReference type="NCBI Taxonomy" id="61149"/>
    <lineage>
        <taxon>Eukaryota</taxon>
        <taxon>Viridiplantae</taxon>
        <taxon>Streptophyta</taxon>
        <taxon>Embryophyta</taxon>
        <taxon>Tracheophyta</taxon>
        <taxon>Spermatophyta</taxon>
        <taxon>Magnoliopsida</taxon>
        <taxon>eudicotyledons</taxon>
        <taxon>Gunneridae</taxon>
        <taxon>Pentapetalae</taxon>
        <taxon>rosids</taxon>
        <taxon>fabids</taxon>
        <taxon>Malpighiales</taxon>
        <taxon>Rhizophoraceae</taxon>
        <taxon>Rhizophora</taxon>
    </lineage>
</organism>
<dbReference type="AlphaFoldDB" id="A0A2P2Q3X6"/>
<sequence length="46" mass="5449">MWTVVLPKARSNVSRVISYSRNRLVILSPVMLIIFESTWFREILIL</sequence>
<evidence type="ECO:0000313" key="1">
    <source>
        <dbReference type="EMBL" id="MBX61680.1"/>
    </source>
</evidence>